<dbReference type="Gene3D" id="1.10.287.110">
    <property type="entry name" value="DnaJ domain"/>
    <property type="match status" value="1"/>
</dbReference>
<evidence type="ECO:0000313" key="5">
    <source>
        <dbReference type="Proteomes" id="UP001139089"/>
    </source>
</evidence>
<protein>
    <submittedName>
        <fullName evidence="4">DnaJ domain-containing protein</fullName>
    </submittedName>
</protein>
<gene>
    <name evidence="4" type="ORF">LRX75_18020</name>
</gene>
<feature type="domain" description="J" evidence="3">
    <location>
        <begin position="7"/>
        <end position="72"/>
    </location>
</feature>
<evidence type="ECO:0000256" key="1">
    <source>
        <dbReference type="ARBA" id="ARBA00023186"/>
    </source>
</evidence>
<evidence type="ECO:0000259" key="3">
    <source>
        <dbReference type="PROSITE" id="PS50076"/>
    </source>
</evidence>
<dbReference type="EMBL" id="JAJOZR010000012">
    <property type="protein sequence ID" value="MCD7110934.1"/>
    <property type="molecule type" value="Genomic_DNA"/>
</dbReference>
<feature type="compositionally biased region" description="Basic and acidic residues" evidence="2">
    <location>
        <begin position="57"/>
        <end position="92"/>
    </location>
</feature>
<dbReference type="CDD" id="cd06257">
    <property type="entry name" value="DnaJ"/>
    <property type="match status" value="1"/>
</dbReference>
<dbReference type="GO" id="GO:0051082">
    <property type="term" value="F:unfolded protein binding"/>
    <property type="evidence" value="ECO:0007669"/>
    <property type="project" value="InterPro"/>
</dbReference>
<dbReference type="PANTHER" id="PTHR43096">
    <property type="entry name" value="DNAJ HOMOLOG 1, MITOCHONDRIAL-RELATED"/>
    <property type="match status" value="1"/>
</dbReference>
<sequence length="382" mass="41023">MKMSMQDPYAVLGVRRNAGPDEIKAAWRAVAKAVHPDQNREDPNATARFAEAGRAYEVLKDPQMRNRYDQARRDADLRRMEEMKRRADRSRAPEPPVGPETAEEAVSRIFGTDNGKPEATKAAAPKPAAARAAPPPPRPEAPAEAKAADEGADETATEAAATHAPFGPSILARAAAPAAEIVSSLFRRILPAAPEAGEKPADKAHERTGDKPAAERVPDLVCEAVATVEDLFRRRRVTATLPDGQVLKVTLPAGTTDGSLIRLREQGYRQGAARGDALVSIRVARDAHFRVDGTDVRTTLSLSLHDAVLGCTTTVATVTGQTSLVVPPWSGPDRPLRIPDQGLPMADGRRGALIVELSLTLGARPDQKLMDLMRSQRDGLVL</sequence>
<dbReference type="PRINTS" id="PR00625">
    <property type="entry name" value="JDOMAIN"/>
</dbReference>
<feature type="region of interest" description="Disordered" evidence="2">
    <location>
        <begin position="34"/>
        <end position="160"/>
    </location>
</feature>
<dbReference type="InterPro" id="IPR018253">
    <property type="entry name" value="DnaJ_domain_CS"/>
</dbReference>
<dbReference type="GO" id="GO:0005737">
    <property type="term" value="C:cytoplasm"/>
    <property type="evidence" value="ECO:0007669"/>
    <property type="project" value="TreeGrafter"/>
</dbReference>
<dbReference type="SUPFAM" id="SSF49493">
    <property type="entry name" value="HSP40/DnaJ peptide-binding domain"/>
    <property type="match status" value="2"/>
</dbReference>
<keyword evidence="5" id="KW-1185">Reference proteome</keyword>
<proteinExistence type="predicted"/>
<keyword evidence="1" id="KW-0143">Chaperone</keyword>
<dbReference type="Pfam" id="PF01556">
    <property type="entry name" value="DnaJ_C"/>
    <property type="match status" value="1"/>
</dbReference>
<dbReference type="PROSITE" id="PS00636">
    <property type="entry name" value="DNAJ_1"/>
    <property type="match status" value="1"/>
</dbReference>
<feature type="compositionally biased region" description="Basic and acidic residues" evidence="2">
    <location>
        <begin position="34"/>
        <end position="43"/>
    </location>
</feature>
<dbReference type="Proteomes" id="UP001139089">
    <property type="component" value="Unassembled WGS sequence"/>
</dbReference>
<reference evidence="4" key="1">
    <citation type="submission" date="2021-12" db="EMBL/GenBank/DDBJ databases">
        <authorList>
            <person name="Li Y."/>
        </authorList>
    </citation>
    <scope>NUCLEOTIDE SEQUENCE</scope>
    <source>
        <strain evidence="4">DKSPLA3</strain>
    </source>
</reference>
<dbReference type="InterPro" id="IPR008971">
    <property type="entry name" value="HSP40/DnaJ_pept-bd"/>
</dbReference>
<dbReference type="InterPro" id="IPR036869">
    <property type="entry name" value="J_dom_sf"/>
</dbReference>
<dbReference type="InterPro" id="IPR002939">
    <property type="entry name" value="DnaJ_C"/>
</dbReference>
<comment type="caution">
    <text evidence="4">The sequence shown here is derived from an EMBL/GenBank/DDBJ whole genome shotgun (WGS) entry which is preliminary data.</text>
</comment>
<accession>A0A9X1T2B5</accession>
<feature type="compositionally biased region" description="Low complexity" evidence="2">
    <location>
        <begin position="120"/>
        <end position="132"/>
    </location>
</feature>
<dbReference type="CDD" id="cd10747">
    <property type="entry name" value="DnaJ_C"/>
    <property type="match status" value="1"/>
</dbReference>
<evidence type="ECO:0000313" key="4">
    <source>
        <dbReference type="EMBL" id="MCD7110934.1"/>
    </source>
</evidence>
<organism evidence="4 5">
    <name type="scientific">Rhizobium quercicola</name>
    <dbReference type="NCBI Taxonomy" id="2901226"/>
    <lineage>
        <taxon>Bacteria</taxon>
        <taxon>Pseudomonadati</taxon>
        <taxon>Pseudomonadota</taxon>
        <taxon>Alphaproteobacteria</taxon>
        <taxon>Hyphomicrobiales</taxon>
        <taxon>Rhizobiaceae</taxon>
        <taxon>Rhizobium/Agrobacterium group</taxon>
        <taxon>Rhizobium</taxon>
    </lineage>
</organism>
<dbReference type="AlphaFoldDB" id="A0A9X1T2B5"/>
<dbReference type="Gene3D" id="2.60.260.20">
    <property type="entry name" value="Urease metallochaperone UreE, N-terminal domain"/>
    <property type="match status" value="2"/>
</dbReference>
<dbReference type="SUPFAM" id="SSF46565">
    <property type="entry name" value="Chaperone J-domain"/>
    <property type="match status" value="1"/>
</dbReference>
<dbReference type="GO" id="GO:0042026">
    <property type="term" value="P:protein refolding"/>
    <property type="evidence" value="ECO:0007669"/>
    <property type="project" value="TreeGrafter"/>
</dbReference>
<evidence type="ECO:0000256" key="2">
    <source>
        <dbReference type="SAM" id="MobiDB-lite"/>
    </source>
</evidence>
<name>A0A9X1T2B5_9HYPH</name>
<dbReference type="PROSITE" id="PS50076">
    <property type="entry name" value="DNAJ_2"/>
    <property type="match status" value="1"/>
</dbReference>
<dbReference type="RefSeq" id="WP_231816062.1">
    <property type="nucleotide sequence ID" value="NZ_JAJOZR010000012.1"/>
</dbReference>
<dbReference type="InterPro" id="IPR001623">
    <property type="entry name" value="DnaJ_domain"/>
</dbReference>
<dbReference type="Pfam" id="PF00226">
    <property type="entry name" value="DnaJ"/>
    <property type="match status" value="1"/>
</dbReference>
<dbReference type="SMART" id="SM00271">
    <property type="entry name" value="DnaJ"/>
    <property type="match status" value="1"/>
</dbReference>
<dbReference type="PANTHER" id="PTHR43096:SF52">
    <property type="entry name" value="DNAJ HOMOLOG 1, MITOCHONDRIAL-RELATED"/>
    <property type="match status" value="1"/>
</dbReference>